<protein>
    <submittedName>
        <fullName evidence="2">Uncharacterized protein</fullName>
    </submittedName>
</protein>
<dbReference type="EMBL" id="QKYT01000969">
    <property type="protein sequence ID" value="RIA80434.1"/>
    <property type="molecule type" value="Genomic_DNA"/>
</dbReference>
<name>A0A397SDH8_9GLOM</name>
<accession>A0A397SDH8</accession>
<gene>
    <name evidence="2" type="ORF">C1645_604410</name>
</gene>
<organism evidence="2 3">
    <name type="scientific">Glomus cerebriforme</name>
    <dbReference type="NCBI Taxonomy" id="658196"/>
    <lineage>
        <taxon>Eukaryota</taxon>
        <taxon>Fungi</taxon>
        <taxon>Fungi incertae sedis</taxon>
        <taxon>Mucoromycota</taxon>
        <taxon>Glomeromycotina</taxon>
        <taxon>Glomeromycetes</taxon>
        <taxon>Glomerales</taxon>
        <taxon>Glomeraceae</taxon>
        <taxon>Glomus</taxon>
    </lineage>
</organism>
<reference evidence="2 3" key="1">
    <citation type="submission" date="2018-06" db="EMBL/GenBank/DDBJ databases">
        <title>Comparative genomics reveals the genomic features of Rhizophagus irregularis, R. cerebriforme, R. diaphanum and Gigaspora rosea, and their symbiotic lifestyle signature.</title>
        <authorList>
            <person name="Morin E."/>
            <person name="San Clemente H."/>
            <person name="Chen E.C.H."/>
            <person name="De La Providencia I."/>
            <person name="Hainaut M."/>
            <person name="Kuo A."/>
            <person name="Kohler A."/>
            <person name="Murat C."/>
            <person name="Tang N."/>
            <person name="Roy S."/>
            <person name="Loubradou J."/>
            <person name="Henrissat B."/>
            <person name="Grigoriev I.V."/>
            <person name="Corradi N."/>
            <person name="Roux C."/>
            <person name="Martin F.M."/>
        </authorList>
    </citation>
    <scope>NUCLEOTIDE SEQUENCE [LARGE SCALE GENOMIC DNA]</scope>
    <source>
        <strain evidence="2 3">DAOM 227022</strain>
    </source>
</reference>
<keyword evidence="3" id="KW-1185">Reference proteome</keyword>
<comment type="caution">
    <text evidence="2">The sequence shown here is derived from an EMBL/GenBank/DDBJ whole genome shotgun (WGS) entry which is preliminary data.</text>
</comment>
<feature type="region of interest" description="Disordered" evidence="1">
    <location>
        <begin position="123"/>
        <end position="143"/>
    </location>
</feature>
<feature type="compositionally biased region" description="Low complexity" evidence="1">
    <location>
        <begin position="123"/>
        <end position="133"/>
    </location>
</feature>
<evidence type="ECO:0000256" key="1">
    <source>
        <dbReference type="SAM" id="MobiDB-lite"/>
    </source>
</evidence>
<dbReference type="AlphaFoldDB" id="A0A397SDH8"/>
<dbReference type="OrthoDB" id="2439911at2759"/>
<sequence>MLELIWANSESTASKSRRLGNKENVAVKDLVKLAEYQAGALDELVKKYGNKIGMISFGIWVCGEHIRIYEMDLNYDGVYRMILVADVCVPIEREKIVGLVPVLEALYNVKHRISELLMVIASNSPPSSPSRSSYGRMPTPSPKLLRVTIAGLQP</sequence>
<dbReference type="Proteomes" id="UP000265703">
    <property type="component" value="Unassembled WGS sequence"/>
</dbReference>
<evidence type="ECO:0000313" key="2">
    <source>
        <dbReference type="EMBL" id="RIA80434.1"/>
    </source>
</evidence>
<evidence type="ECO:0000313" key="3">
    <source>
        <dbReference type="Proteomes" id="UP000265703"/>
    </source>
</evidence>
<proteinExistence type="predicted"/>